<proteinExistence type="predicted"/>
<dbReference type="Gramene" id="KFK31759">
    <property type="protein sequence ID" value="KFK31759"/>
    <property type="gene ID" value="AALP_AA6G155600"/>
</dbReference>
<organism evidence="2 3">
    <name type="scientific">Arabis alpina</name>
    <name type="common">Alpine rock-cress</name>
    <dbReference type="NCBI Taxonomy" id="50452"/>
    <lineage>
        <taxon>Eukaryota</taxon>
        <taxon>Viridiplantae</taxon>
        <taxon>Streptophyta</taxon>
        <taxon>Embryophyta</taxon>
        <taxon>Tracheophyta</taxon>
        <taxon>Spermatophyta</taxon>
        <taxon>Magnoliopsida</taxon>
        <taxon>eudicotyledons</taxon>
        <taxon>Gunneridae</taxon>
        <taxon>Pentapetalae</taxon>
        <taxon>rosids</taxon>
        <taxon>malvids</taxon>
        <taxon>Brassicales</taxon>
        <taxon>Brassicaceae</taxon>
        <taxon>Arabideae</taxon>
        <taxon>Arabis</taxon>
    </lineage>
</organism>
<sequence>MPTRTRGLAMEASYPIKKGQNLPKPPTQCDYFMS</sequence>
<name>A0A087GPF7_ARAAL</name>
<evidence type="ECO:0000313" key="2">
    <source>
        <dbReference type="EMBL" id="KFK31759.1"/>
    </source>
</evidence>
<keyword evidence="3" id="KW-1185">Reference proteome</keyword>
<protein>
    <submittedName>
        <fullName evidence="2">Uncharacterized protein</fullName>
    </submittedName>
</protein>
<dbReference type="Proteomes" id="UP000029120">
    <property type="component" value="Chromosome 6"/>
</dbReference>
<dbReference type="AlphaFoldDB" id="A0A087GPF7"/>
<accession>A0A087GPF7</accession>
<evidence type="ECO:0000256" key="1">
    <source>
        <dbReference type="SAM" id="MobiDB-lite"/>
    </source>
</evidence>
<feature type="region of interest" description="Disordered" evidence="1">
    <location>
        <begin position="1"/>
        <end position="34"/>
    </location>
</feature>
<reference evidence="3" key="1">
    <citation type="journal article" date="2015" name="Nat. Plants">
        <title>Genome expansion of Arabis alpina linked with retrotransposition and reduced symmetric DNA methylation.</title>
        <authorList>
            <person name="Willing E.M."/>
            <person name="Rawat V."/>
            <person name="Mandakova T."/>
            <person name="Maumus F."/>
            <person name="James G.V."/>
            <person name="Nordstroem K.J."/>
            <person name="Becker C."/>
            <person name="Warthmann N."/>
            <person name="Chica C."/>
            <person name="Szarzynska B."/>
            <person name="Zytnicki M."/>
            <person name="Albani M.C."/>
            <person name="Kiefer C."/>
            <person name="Bergonzi S."/>
            <person name="Castaings L."/>
            <person name="Mateos J.L."/>
            <person name="Berns M.C."/>
            <person name="Bujdoso N."/>
            <person name="Piofczyk T."/>
            <person name="de Lorenzo L."/>
            <person name="Barrero-Sicilia C."/>
            <person name="Mateos I."/>
            <person name="Piednoel M."/>
            <person name="Hagmann J."/>
            <person name="Chen-Min-Tao R."/>
            <person name="Iglesias-Fernandez R."/>
            <person name="Schuster S.C."/>
            <person name="Alonso-Blanco C."/>
            <person name="Roudier F."/>
            <person name="Carbonero P."/>
            <person name="Paz-Ares J."/>
            <person name="Davis S.J."/>
            <person name="Pecinka A."/>
            <person name="Quesneville H."/>
            <person name="Colot V."/>
            <person name="Lysak M.A."/>
            <person name="Weigel D."/>
            <person name="Coupland G."/>
            <person name="Schneeberger K."/>
        </authorList>
    </citation>
    <scope>NUCLEOTIDE SEQUENCE [LARGE SCALE GENOMIC DNA]</scope>
    <source>
        <strain evidence="3">cv. Pajares</strain>
    </source>
</reference>
<gene>
    <name evidence="2" type="ordered locus">AALP_Aa6g155600</name>
</gene>
<dbReference type="EMBL" id="CM002874">
    <property type="protein sequence ID" value="KFK31759.1"/>
    <property type="molecule type" value="Genomic_DNA"/>
</dbReference>
<evidence type="ECO:0000313" key="3">
    <source>
        <dbReference type="Proteomes" id="UP000029120"/>
    </source>
</evidence>